<proteinExistence type="predicted"/>
<evidence type="ECO:0000256" key="1">
    <source>
        <dbReference type="SAM" id="SignalP"/>
    </source>
</evidence>
<keyword evidence="1" id="KW-0732">Signal</keyword>
<evidence type="ECO:0000313" key="2">
    <source>
        <dbReference type="EMBL" id="KAJ8388871.1"/>
    </source>
</evidence>
<comment type="caution">
    <text evidence="2">The sequence shown here is derived from an EMBL/GenBank/DDBJ whole genome shotgun (WGS) entry which is preliminary data.</text>
</comment>
<gene>
    <name evidence="2" type="ORF">AAFF_G00126270</name>
</gene>
<keyword evidence="3" id="KW-1185">Reference proteome</keyword>
<feature type="chain" id="PRO_5042033614" description="Apolipoprotein A-II" evidence="1">
    <location>
        <begin position="21"/>
        <end position="143"/>
    </location>
</feature>
<dbReference type="Proteomes" id="UP001221898">
    <property type="component" value="Unassembled WGS sequence"/>
</dbReference>
<dbReference type="EMBL" id="JAINUG010000189">
    <property type="protein sequence ID" value="KAJ8388871.1"/>
    <property type="molecule type" value="Genomic_DNA"/>
</dbReference>
<feature type="signal peptide" evidence="1">
    <location>
        <begin position="1"/>
        <end position="20"/>
    </location>
</feature>
<sequence length="143" mass="15591">MSGKLWIAAILALQVSACLCDLPQPQPDLVAKYDELKTAFYKRLLNAYGKLQGAVGPISESIPESEAAKGYIEEARANPHVKSLVKIATSLAEDVQPVIDKARTTVLGLYGQYVRPYAGQHLDQAITAIRGFLDTTLPIEDHQ</sequence>
<reference evidence="2" key="1">
    <citation type="journal article" date="2023" name="Science">
        <title>Genome structures resolve the early diversification of teleost fishes.</title>
        <authorList>
            <person name="Parey E."/>
            <person name="Louis A."/>
            <person name="Montfort J."/>
            <person name="Bouchez O."/>
            <person name="Roques C."/>
            <person name="Iampietro C."/>
            <person name="Lluch J."/>
            <person name="Castinel A."/>
            <person name="Donnadieu C."/>
            <person name="Desvignes T."/>
            <person name="Floi Bucao C."/>
            <person name="Jouanno E."/>
            <person name="Wen M."/>
            <person name="Mejri S."/>
            <person name="Dirks R."/>
            <person name="Jansen H."/>
            <person name="Henkel C."/>
            <person name="Chen W.J."/>
            <person name="Zahm M."/>
            <person name="Cabau C."/>
            <person name="Klopp C."/>
            <person name="Thompson A.W."/>
            <person name="Robinson-Rechavi M."/>
            <person name="Braasch I."/>
            <person name="Lecointre G."/>
            <person name="Bobe J."/>
            <person name="Postlethwait J.H."/>
            <person name="Berthelot C."/>
            <person name="Roest Crollius H."/>
            <person name="Guiguen Y."/>
        </authorList>
    </citation>
    <scope>NUCLEOTIDE SEQUENCE</scope>
    <source>
        <strain evidence="2">NC1722</strain>
    </source>
</reference>
<evidence type="ECO:0008006" key="4">
    <source>
        <dbReference type="Google" id="ProtNLM"/>
    </source>
</evidence>
<organism evidence="2 3">
    <name type="scientific">Aldrovandia affinis</name>
    <dbReference type="NCBI Taxonomy" id="143900"/>
    <lineage>
        <taxon>Eukaryota</taxon>
        <taxon>Metazoa</taxon>
        <taxon>Chordata</taxon>
        <taxon>Craniata</taxon>
        <taxon>Vertebrata</taxon>
        <taxon>Euteleostomi</taxon>
        <taxon>Actinopterygii</taxon>
        <taxon>Neopterygii</taxon>
        <taxon>Teleostei</taxon>
        <taxon>Notacanthiformes</taxon>
        <taxon>Halosauridae</taxon>
        <taxon>Aldrovandia</taxon>
    </lineage>
</organism>
<accession>A0AAD7W9G7</accession>
<name>A0AAD7W9G7_9TELE</name>
<evidence type="ECO:0000313" key="3">
    <source>
        <dbReference type="Proteomes" id="UP001221898"/>
    </source>
</evidence>
<protein>
    <recommendedName>
        <fullName evidence="4">Apolipoprotein A-II</fullName>
    </recommendedName>
</protein>
<dbReference type="AlphaFoldDB" id="A0AAD7W9G7"/>